<evidence type="ECO:0000313" key="4">
    <source>
        <dbReference type="WormBase" id="R07A4.3"/>
    </source>
</evidence>
<dbReference type="RefSeq" id="NP_509798.2">
    <property type="nucleotide sequence ID" value="NM_077397.2"/>
</dbReference>
<name>Q21781_CAEEL</name>
<dbReference type="eggNOG" id="ENOG502TK9K">
    <property type="taxonomic scope" value="Eukaryota"/>
</dbReference>
<dbReference type="PaxDb" id="6239-R07A4.3"/>
<evidence type="ECO:0000313" key="2">
    <source>
        <dbReference type="EMBL" id="CAA91763.2"/>
    </source>
</evidence>
<dbReference type="AGR" id="WB:WBGene00011074"/>
<accession>Q21781</accession>
<dbReference type="AlphaFoldDB" id="Q21781"/>
<dbReference type="InParanoid" id="Q21781"/>
<gene>
    <name evidence="2" type="ORF">CELE_R07A4.3</name>
    <name evidence="2 4" type="ORF">R07A4.3</name>
</gene>
<dbReference type="Proteomes" id="UP000001940">
    <property type="component" value="Chromosome X"/>
</dbReference>
<organism evidence="2 3">
    <name type="scientific">Caenorhabditis elegans</name>
    <dbReference type="NCBI Taxonomy" id="6239"/>
    <lineage>
        <taxon>Eukaryota</taxon>
        <taxon>Metazoa</taxon>
        <taxon>Ecdysozoa</taxon>
        <taxon>Nematoda</taxon>
        <taxon>Chromadorea</taxon>
        <taxon>Rhabditida</taxon>
        <taxon>Rhabditina</taxon>
        <taxon>Rhabditomorpha</taxon>
        <taxon>Rhabditoidea</taxon>
        <taxon>Rhabditidae</taxon>
        <taxon>Peloderinae</taxon>
        <taxon>Caenorhabditis</taxon>
    </lineage>
</organism>
<dbReference type="GeneID" id="181270"/>
<evidence type="ECO:0000256" key="1">
    <source>
        <dbReference type="SAM" id="MobiDB-lite"/>
    </source>
</evidence>
<dbReference type="KEGG" id="cel:CELE_R07A4.3"/>
<feature type="compositionally biased region" description="Polar residues" evidence="1">
    <location>
        <begin position="196"/>
        <end position="206"/>
    </location>
</feature>
<dbReference type="HOGENOM" id="CLU_1095126_0_0_1"/>
<dbReference type="WormBase" id="R07A4.3">
    <property type="protein sequence ID" value="CE43887"/>
    <property type="gene ID" value="WBGene00011074"/>
</dbReference>
<evidence type="ECO:0000313" key="3">
    <source>
        <dbReference type="Proteomes" id="UP000001940"/>
    </source>
</evidence>
<dbReference type="CTD" id="181270"/>
<reference evidence="2 3" key="1">
    <citation type="journal article" date="1998" name="Science">
        <title>Genome sequence of the nematode C. elegans: a platform for investigating biology.</title>
        <authorList>
            <consortium name="The C. elegans sequencing consortium"/>
            <person name="Sulson J.E."/>
            <person name="Waterston R."/>
        </authorList>
    </citation>
    <scope>NUCLEOTIDE SEQUENCE [LARGE SCALE GENOMIC DNA]</scope>
    <source>
        <strain evidence="2 3">Bristol N2</strain>
    </source>
</reference>
<dbReference type="EMBL" id="BX284606">
    <property type="protein sequence ID" value="CAA91763.2"/>
    <property type="molecule type" value="Genomic_DNA"/>
</dbReference>
<protein>
    <submittedName>
        <fullName evidence="2">Uncharacterized protein</fullName>
    </submittedName>
</protein>
<dbReference type="Bgee" id="WBGene00011074">
    <property type="expression patterns" value="Expressed in larva and 2 other cell types or tissues"/>
</dbReference>
<proteinExistence type="predicted"/>
<keyword evidence="3" id="KW-1185">Reference proteome</keyword>
<sequence>MQIVNSTPTIESILKLKETPIHTTDPIQNITHTLPKIAHGVPPTFAGLEPRNAPNVTNNTVQSSSSSSSLNAHLAAMIRQYDVFAKNAKNKPAPINSIELSPPQPLKPTVIRPIAVNGTACIGKPLMPNQQLLPMPSTTLSGSPHNTQFPFPNYPHLPGYGWPFPPFVNPFMPYVLSPLQLSLLQNQLGINSLTTRTSAQQPNLDNSNKRKATSPLPVDTRSKRVKEIEKDVYQMNLHQTTQPQAIMAFQFKSD</sequence>
<feature type="region of interest" description="Disordered" evidence="1">
    <location>
        <begin position="196"/>
        <end position="218"/>
    </location>
</feature>
<dbReference type="UCSC" id="R07A4.3">
    <property type="organism name" value="c. elegans"/>
</dbReference>